<evidence type="ECO:0000256" key="2">
    <source>
        <dbReference type="ARBA" id="ARBA00022485"/>
    </source>
</evidence>
<dbReference type="Gene3D" id="1.10.45.10">
    <property type="entry name" value="Vanillyl-alcohol Oxidase, Chain A, domain 4"/>
    <property type="match status" value="1"/>
</dbReference>
<protein>
    <recommendedName>
        <fullName evidence="12">D-2-hydroxyglutarate dehydrogenase</fullName>
        <ecNumber evidence="9">1.1.99.39</ecNumber>
    </recommendedName>
</protein>
<dbReference type="RefSeq" id="WP_376801283.1">
    <property type="nucleotide sequence ID" value="NZ_DBNB01000011.1"/>
</dbReference>
<keyword evidence="3" id="KW-0285">Flavoprotein</keyword>
<evidence type="ECO:0000313" key="14">
    <source>
        <dbReference type="EMBL" id="OQW54823.1"/>
    </source>
</evidence>
<dbReference type="Pfam" id="PF02754">
    <property type="entry name" value="CCG"/>
    <property type="match status" value="1"/>
</dbReference>
<reference evidence="14 15" key="1">
    <citation type="journal article" date="2017" name="Water Res.">
        <title>Comammox in drinking water systems.</title>
        <authorList>
            <person name="Wang Y."/>
            <person name="Ma L."/>
            <person name="Mao Y."/>
            <person name="Jiang X."/>
            <person name="Xia Y."/>
            <person name="Yu K."/>
            <person name="Li B."/>
            <person name="Zhang T."/>
        </authorList>
    </citation>
    <scope>NUCLEOTIDE SEQUENCE [LARGE SCALE GENOMIC DNA]</scope>
    <source>
        <strain evidence="14">SG_bin8</strain>
    </source>
</reference>
<evidence type="ECO:0000259" key="13">
    <source>
        <dbReference type="PROSITE" id="PS51387"/>
    </source>
</evidence>
<dbReference type="PANTHER" id="PTHR11748:SF119">
    <property type="entry name" value="D-2-HYDROXYGLUTARATE DEHYDROGENASE"/>
    <property type="match status" value="1"/>
</dbReference>
<gene>
    <name evidence="14" type="ORF">A4S15_04155</name>
</gene>
<dbReference type="InterPro" id="IPR006094">
    <property type="entry name" value="Oxid_FAD_bind_N"/>
</dbReference>
<dbReference type="Pfam" id="PF01565">
    <property type="entry name" value="FAD_binding_4"/>
    <property type="match status" value="1"/>
</dbReference>
<dbReference type="InterPro" id="IPR016166">
    <property type="entry name" value="FAD-bd_PCMH"/>
</dbReference>
<dbReference type="STRING" id="1827387.A4S15_04155"/>
<dbReference type="SUPFAM" id="SSF55103">
    <property type="entry name" value="FAD-linked oxidases, C-terminal domain"/>
    <property type="match status" value="1"/>
</dbReference>
<comment type="catalytic activity">
    <reaction evidence="10">
        <text>(R)-2-hydroxyglutarate + A = 2-oxoglutarate + AH2</text>
        <dbReference type="Rhea" id="RHEA:38295"/>
        <dbReference type="ChEBI" id="CHEBI:13193"/>
        <dbReference type="ChEBI" id="CHEBI:15801"/>
        <dbReference type="ChEBI" id="CHEBI:16810"/>
        <dbReference type="ChEBI" id="CHEBI:17499"/>
        <dbReference type="EC" id="1.1.99.39"/>
    </reaction>
    <physiologicalReaction direction="left-to-right" evidence="10">
        <dbReference type="Rhea" id="RHEA:38296"/>
    </physiologicalReaction>
</comment>
<keyword evidence="8" id="KW-0411">Iron-sulfur</keyword>
<dbReference type="InterPro" id="IPR004017">
    <property type="entry name" value="Cys_rich_dom"/>
</dbReference>
<organism evidence="14 15">
    <name type="scientific">Candidatus Raskinella chloraquaticus</name>
    <dbReference type="NCBI Taxonomy" id="1951219"/>
    <lineage>
        <taxon>Bacteria</taxon>
        <taxon>Pseudomonadati</taxon>
        <taxon>Pseudomonadota</taxon>
        <taxon>Alphaproteobacteria</taxon>
        <taxon>Hyphomicrobiales</taxon>
        <taxon>Phreatobacteraceae</taxon>
        <taxon>Candidatus Raskinella</taxon>
    </lineage>
</organism>
<evidence type="ECO:0000256" key="8">
    <source>
        <dbReference type="ARBA" id="ARBA00023014"/>
    </source>
</evidence>
<dbReference type="InterPro" id="IPR016171">
    <property type="entry name" value="Vanillyl_alc_oxidase_C-sub2"/>
</dbReference>
<dbReference type="GO" id="GO:0051990">
    <property type="term" value="F:(R)-2-hydroxyglutarate dehydrogenase activity"/>
    <property type="evidence" value="ECO:0007669"/>
    <property type="project" value="UniProtKB-EC"/>
</dbReference>
<dbReference type="PROSITE" id="PS51387">
    <property type="entry name" value="FAD_PCMH"/>
    <property type="match status" value="1"/>
</dbReference>
<keyword evidence="4" id="KW-0479">Metal-binding</keyword>
<dbReference type="Pfam" id="PF02913">
    <property type="entry name" value="FAD-oxidase_C"/>
    <property type="match status" value="1"/>
</dbReference>
<dbReference type="EC" id="1.1.99.39" evidence="9"/>
<comment type="cofactor">
    <cofactor evidence="1">
        <name>FAD</name>
        <dbReference type="ChEBI" id="CHEBI:57692"/>
    </cofactor>
</comment>
<dbReference type="InterPro" id="IPR016169">
    <property type="entry name" value="FAD-bd_PCMH_sub2"/>
</dbReference>
<keyword evidence="2" id="KW-0004">4Fe-4S</keyword>
<proteinExistence type="inferred from homology"/>
<dbReference type="Gene3D" id="3.30.43.10">
    <property type="entry name" value="Uridine Diphospho-n-acetylenolpyruvylglucosamine Reductase, domain 2"/>
    <property type="match status" value="1"/>
</dbReference>
<dbReference type="GO" id="GO:1903457">
    <property type="term" value="P:lactate catabolic process"/>
    <property type="evidence" value="ECO:0007669"/>
    <property type="project" value="TreeGrafter"/>
</dbReference>
<keyword evidence="6" id="KW-0560">Oxidoreductase</keyword>
<dbReference type="InterPro" id="IPR017900">
    <property type="entry name" value="4Fe4S_Fe_S_CS"/>
</dbReference>
<evidence type="ECO:0000256" key="1">
    <source>
        <dbReference type="ARBA" id="ARBA00001974"/>
    </source>
</evidence>
<dbReference type="Pfam" id="PF13183">
    <property type="entry name" value="Fer4_8"/>
    <property type="match status" value="1"/>
</dbReference>
<evidence type="ECO:0000256" key="9">
    <source>
        <dbReference type="ARBA" id="ARBA00039003"/>
    </source>
</evidence>
<evidence type="ECO:0000256" key="6">
    <source>
        <dbReference type="ARBA" id="ARBA00023002"/>
    </source>
</evidence>
<evidence type="ECO:0000256" key="11">
    <source>
        <dbReference type="ARBA" id="ARBA00060924"/>
    </source>
</evidence>
<comment type="caution">
    <text evidence="14">The sequence shown here is derived from an EMBL/GenBank/DDBJ whole genome shotgun (WGS) entry which is preliminary data.</text>
</comment>
<dbReference type="GO" id="GO:0004458">
    <property type="term" value="F:D-lactate dehydrogenase (cytochrome) activity"/>
    <property type="evidence" value="ECO:0007669"/>
    <property type="project" value="TreeGrafter"/>
</dbReference>
<dbReference type="InterPro" id="IPR016167">
    <property type="entry name" value="FAD-bd_PCMH_sub1"/>
</dbReference>
<evidence type="ECO:0000256" key="10">
    <source>
        <dbReference type="ARBA" id="ARBA00051291"/>
    </source>
</evidence>
<name>A0A1W9I553_9HYPH</name>
<dbReference type="PANTHER" id="PTHR11748">
    <property type="entry name" value="D-LACTATE DEHYDROGENASE"/>
    <property type="match status" value="1"/>
</dbReference>
<dbReference type="SUPFAM" id="SSF46548">
    <property type="entry name" value="alpha-helical ferredoxin"/>
    <property type="match status" value="1"/>
</dbReference>
<keyword evidence="5" id="KW-0274">FAD</keyword>
<dbReference type="Gene3D" id="3.30.70.2740">
    <property type="match status" value="1"/>
</dbReference>
<dbReference type="InterPro" id="IPR017896">
    <property type="entry name" value="4Fe4S_Fe-S-bd"/>
</dbReference>
<dbReference type="GO" id="GO:0046872">
    <property type="term" value="F:metal ion binding"/>
    <property type="evidence" value="ECO:0007669"/>
    <property type="project" value="UniProtKB-KW"/>
</dbReference>
<evidence type="ECO:0000256" key="12">
    <source>
        <dbReference type="ARBA" id="ARBA00067680"/>
    </source>
</evidence>
<dbReference type="AlphaFoldDB" id="A0A1W9I553"/>
<evidence type="ECO:0000313" key="15">
    <source>
        <dbReference type="Proteomes" id="UP000192872"/>
    </source>
</evidence>
<dbReference type="Proteomes" id="UP000192872">
    <property type="component" value="Unassembled WGS sequence"/>
</dbReference>
<accession>A0A1W9I553</accession>
<evidence type="ECO:0000256" key="4">
    <source>
        <dbReference type="ARBA" id="ARBA00022723"/>
    </source>
</evidence>
<dbReference type="GO" id="GO:0051539">
    <property type="term" value="F:4 iron, 4 sulfur cluster binding"/>
    <property type="evidence" value="ECO:0007669"/>
    <property type="project" value="UniProtKB-KW"/>
</dbReference>
<dbReference type="GO" id="GO:0071949">
    <property type="term" value="F:FAD binding"/>
    <property type="evidence" value="ECO:0007669"/>
    <property type="project" value="InterPro"/>
</dbReference>
<dbReference type="FunFam" id="3.30.70.2740:FF:000003">
    <property type="entry name" value="Oxidoreductase, FAD-binding, putative"/>
    <property type="match status" value="1"/>
</dbReference>
<dbReference type="InterPro" id="IPR036318">
    <property type="entry name" value="FAD-bd_PCMH-like_sf"/>
</dbReference>
<comment type="similarity">
    <text evidence="11">In the N-terminal section; belongs to the FAD-binding oxidoreductase/transferase type 4 family.</text>
</comment>
<dbReference type="GO" id="GO:0008720">
    <property type="term" value="F:D-lactate dehydrogenase (NAD+) activity"/>
    <property type="evidence" value="ECO:0007669"/>
    <property type="project" value="TreeGrafter"/>
</dbReference>
<evidence type="ECO:0000256" key="7">
    <source>
        <dbReference type="ARBA" id="ARBA00023004"/>
    </source>
</evidence>
<evidence type="ECO:0000256" key="5">
    <source>
        <dbReference type="ARBA" id="ARBA00022827"/>
    </source>
</evidence>
<dbReference type="SUPFAM" id="SSF56176">
    <property type="entry name" value="FAD-binding/transporter-associated domain-like"/>
    <property type="match status" value="1"/>
</dbReference>
<keyword evidence="7" id="KW-0408">Iron</keyword>
<dbReference type="InterPro" id="IPR016164">
    <property type="entry name" value="FAD-linked_Oxase-like_C"/>
</dbReference>
<sequence>MGIVHRPGLERRLKAQIDGEVHFDSFSRGRYATDASSYQMMPMGVVIPRTGEAAVAALAIAREEGVAVTARGGGTSQAGQTVNETLVIDCSRNLTKLVSLDKTAQTCVVEPGIVLDELNRQLKPHGLWFPVDVSTASRATIGGMVGNNSCGGRSLRYGTTRDNVIGLDAVLADGNAMHFGAVRADLSDVNDLSRRALFSDLLALGAREAEEVAARFPAVQRRVGGYNLDALVPNGDTHNMAHVLVGSEGTLGFTTRAELKLWPLLGKRGLGVCHFGSFHAAMESAQHLVKLKPIAVELVDRTMLELAAEIAVFRPTLDAFLKGKPDALLLVEFAESDEENRVRLKQLGEMMGDLGFSWGGEGARWGGVVEVYDPLLQAGITEVRTSGLNIMMSMKEARKPVSFIEDCAVPLEHLGEYTARLTALFERNGTRGTWYAHASVGCLHVRPVLNLKLDQDVATMRAIAEEAFDLVKQFKGSHSGEHGDGIVRSEFHEKMFGERLVGAFGEIKKRFDPTDLLNPGKIVQAPKFDDRKVLRFNDHYHPAVQQPVLDWSSFPGAAAGLQGAVEMCNNNGACRKLSGGAMCPSYRATLDEKHVTRGRANVLRLALSGQLGADAFASDDMAEAMSLCVSCKACRRECPTGVDMARFKIEVQAARRQKKGLSLRDRLIAYLPRYAPYAAKLPFLFNLRDRVPGMARLSESLLGLSAERTLPAWRADIFAPDADAVGPADGREVVFFADTFNRYQESENAQAALKVLVAAGYRVHLPKAASGGPRPLCCGRTFIATGLVDEARSEMERSLAVLAPFAERGVPIIGLEPSCLYGFRDEVPALLPTPAAKAVAAQAMLLEEFLAREAQAGNLKLPLKAMKKKAFLHGHCHQKSFAGMGAVERVLRLVPELDVAVIESSCCGMAGAFGYQAETYEVSKAMGELSLLPAVRAADSEAIIVADGTSCRHQIKDGTGRQAIHVARLLADSLERA</sequence>
<dbReference type="InterPro" id="IPR004113">
    <property type="entry name" value="FAD-bd_oxidored_4_C"/>
</dbReference>
<dbReference type="PROSITE" id="PS00198">
    <property type="entry name" value="4FE4S_FER_1"/>
    <property type="match status" value="1"/>
</dbReference>
<dbReference type="Gene3D" id="3.30.465.10">
    <property type="match status" value="1"/>
</dbReference>
<dbReference type="EMBL" id="LWDL01000001">
    <property type="protein sequence ID" value="OQW54823.1"/>
    <property type="molecule type" value="Genomic_DNA"/>
</dbReference>
<feature type="domain" description="FAD-binding PCMH-type" evidence="13">
    <location>
        <begin position="38"/>
        <end position="264"/>
    </location>
</feature>
<evidence type="ECO:0000256" key="3">
    <source>
        <dbReference type="ARBA" id="ARBA00022630"/>
    </source>
</evidence>